<dbReference type="GO" id="GO:0032259">
    <property type="term" value="P:methylation"/>
    <property type="evidence" value="ECO:0007669"/>
    <property type="project" value="UniProtKB-KW"/>
</dbReference>
<dbReference type="Proteomes" id="UP000228945">
    <property type="component" value="Chromosome"/>
</dbReference>
<dbReference type="EMBL" id="CP024201">
    <property type="protein sequence ID" value="ATQ43954.1"/>
    <property type="molecule type" value="Genomic_DNA"/>
</dbReference>
<keyword evidence="2" id="KW-0489">Methyltransferase</keyword>
<gene>
    <name evidence="2" type="ORF">CSW64_16925</name>
</gene>
<accession>A0A2D2B115</accession>
<protein>
    <submittedName>
        <fullName evidence="2">Methyltransferase</fullName>
    </submittedName>
</protein>
<dbReference type="InterPro" id="IPR016980">
    <property type="entry name" value="S-AdoMet-dep_MeTrfase_Alr7345"/>
</dbReference>
<keyword evidence="3" id="KW-1185">Reference proteome</keyword>
<evidence type="ECO:0000313" key="2">
    <source>
        <dbReference type="EMBL" id="ATQ43954.1"/>
    </source>
</evidence>
<organism evidence="2 3">
    <name type="scientific">Caulobacter mirabilis</name>
    <dbReference type="NCBI Taxonomy" id="69666"/>
    <lineage>
        <taxon>Bacteria</taxon>
        <taxon>Pseudomonadati</taxon>
        <taxon>Pseudomonadota</taxon>
        <taxon>Alphaproteobacteria</taxon>
        <taxon>Caulobacterales</taxon>
        <taxon>Caulobacteraceae</taxon>
        <taxon>Caulobacter</taxon>
    </lineage>
</organism>
<feature type="signal peptide" evidence="1">
    <location>
        <begin position="1"/>
        <end position="26"/>
    </location>
</feature>
<keyword evidence="2" id="KW-0808">Transferase</keyword>
<dbReference type="GO" id="GO:0008168">
    <property type="term" value="F:methyltransferase activity"/>
    <property type="evidence" value="ECO:0007669"/>
    <property type="project" value="UniProtKB-KW"/>
</dbReference>
<evidence type="ECO:0000256" key="1">
    <source>
        <dbReference type="SAM" id="SignalP"/>
    </source>
</evidence>
<dbReference type="KEGG" id="cmb:CSW64_16925"/>
<reference evidence="2 3" key="1">
    <citation type="submission" date="2017-10" db="EMBL/GenBank/DDBJ databases">
        <title>Genome sequence of Caulobacter mirabilis FWC38.</title>
        <authorList>
            <person name="Fiebig A."/>
            <person name="Crosson S."/>
        </authorList>
    </citation>
    <scope>NUCLEOTIDE SEQUENCE [LARGE SCALE GENOMIC DNA]</scope>
    <source>
        <strain evidence="2 3">FWC 38</strain>
    </source>
</reference>
<sequence length="283" mass="29692">MTINRRLALALAAGALLAGSALSAGATDVTPLRAAIDGPQRGAANVARDGARHPYETLEFWGLKPGQTVIEVTPGGGYWTEILAPYAKATGGTYVAGVTDLANPKVSEGGRKARADFEAKYADKAVYGQIRYANFGAVSGPLGAPNSADLVITARNIHNYMVNPGMLDKVMADFHAVLKPGGVLAIEEHRANPGQQKPDVGDGYVEVATVVAAAEKAGFKLAGQSEINANPKDTKDHPFGVWTLPPTKRTAPGGQPANPAFDRSKYDAIGESDRMTLRFVKPA</sequence>
<evidence type="ECO:0000313" key="3">
    <source>
        <dbReference type="Proteomes" id="UP000228945"/>
    </source>
</evidence>
<dbReference type="InterPro" id="IPR006311">
    <property type="entry name" value="TAT_signal"/>
</dbReference>
<proteinExistence type="predicted"/>
<dbReference type="OrthoDB" id="9801692at2"/>
<dbReference type="PIRSF" id="PIRSF031679">
    <property type="entry name" value="Mtase_Alr7345_prd"/>
    <property type="match status" value="1"/>
</dbReference>
<dbReference type="RefSeq" id="WP_099623202.1">
    <property type="nucleotide sequence ID" value="NZ_CP024201.1"/>
</dbReference>
<dbReference type="SUPFAM" id="SSF53335">
    <property type="entry name" value="S-adenosyl-L-methionine-dependent methyltransferases"/>
    <property type="match status" value="1"/>
</dbReference>
<name>A0A2D2B115_9CAUL</name>
<feature type="chain" id="PRO_5013931252" evidence="1">
    <location>
        <begin position="27"/>
        <end position="283"/>
    </location>
</feature>
<dbReference type="InterPro" id="IPR029063">
    <property type="entry name" value="SAM-dependent_MTases_sf"/>
</dbReference>
<keyword evidence="1" id="KW-0732">Signal</keyword>
<dbReference type="AlphaFoldDB" id="A0A2D2B115"/>
<dbReference type="PROSITE" id="PS51318">
    <property type="entry name" value="TAT"/>
    <property type="match status" value="1"/>
</dbReference>
<dbReference type="Gene3D" id="3.40.50.150">
    <property type="entry name" value="Vaccinia Virus protein VP39"/>
    <property type="match status" value="1"/>
</dbReference>